<keyword evidence="1" id="KW-1133">Transmembrane helix</keyword>
<protein>
    <recommendedName>
        <fullName evidence="4">Prepilin-type N-terminal cleavage/methylation domain-containing protein</fullName>
    </recommendedName>
</protein>
<keyword evidence="1" id="KW-0812">Transmembrane</keyword>
<proteinExistence type="predicted"/>
<dbReference type="STRING" id="1798373.A2154_04975"/>
<comment type="caution">
    <text evidence="2">The sequence shown here is derived from an EMBL/GenBank/DDBJ whole genome shotgun (WGS) entry which is preliminary data.</text>
</comment>
<dbReference type="Proteomes" id="UP000176854">
    <property type="component" value="Unassembled WGS sequence"/>
</dbReference>
<organism evidence="2 3">
    <name type="scientific">Candidatus Gottesmanbacteria bacterium RBG_16_43_7</name>
    <dbReference type="NCBI Taxonomy" id="1798373"/>
    <lineage>
        <taxon>Bacteria</taxon>
        <taxon>Candidatus Gottesmaniibacteriota</taxon>
    </lineage>
</organism>
<dbReference type="InterPro" id="IPR012902">
    <property type="entry name" value="N_methyl_site"/>
</dbReference>
<evidence type="ECO:0000313" key="3">
    <source>
        <dbReference type="Proteomes" id="UP000176854"/>
    </source>
</evidence>
<keyword evidence="1" id="KW-0472">Membrane</keyword>
<dbReference type="Pfam" id="PF07963">
    <property type="entry name" value="N_methyl"/>
    <property type="match status" value="1"/>
</dbReference>
<dbReference type="SUPFAM" id="SSF54523">
    <property type="entry name" value="Pili subunits"/>
    <property type="match status" value="1"/>
</dbReference>
<name>A0A1F5ZD76_9BACT</name>
<dbReference type="NCBIfam" id="TIGR02532">
    <property type="entry name" value="IV_pilin_GFxxxE"/>
    <property type="match status" value="1"/>
</dbReference>
<dbReference type="InterPro" id="IPR045584">
    <property type="entry name" value="Pilin-like"/>
</dbReference>
<dbReference type="AlphaFoldDB" id="A0A1F5ZD76"/>
<dbReference type="Gene3D" id="3.30.700.10">
    <property type="entry name" value="Glycoprotein, Type 4 Pilin"/>
    <property type="match status" value="1"/>
</dbReference>
<evidence type="ECO:0000313" key="2">
    <source>
        <dbReference type="EMBL" id="OGG10244.1"/>
    </source>
</evidence>
<feature type="transmembrane region" description="Helical" evidence="1">
    <location>
        <begin position="12"/>
        <end position="37"/>
    </location>
</feature>
<sequence length="177" mass="18994">MKKFQISNFKFQIIPGFTLIEILVSVTILSIMAIFIVQSIISVIRANAKAELLREIKQNGDYAMDVLTRKIQNATGITCDSSSRLTVVTTDENGHTTSAVYNTAGADNDCRLTENGTPITSANITLDRNCANPNPALFSCSGATVTVDFILKQTGASAAPADIASMPFKSTVNVRSQ</sequence>
<gene>
    <name evidence="2" type="ORF">A2154_04975</name>
</gene>
<reference evidence="2 3" key="1">
    <citation type="journal article" date="2016" name="Nat. Commun.">
        <title>Thousands of microbial genomes shed light on interconnected biogeochemical processes in an aquifer system.</title>
        <authorList>
            <person name="Anantharaman K."/>
            <person name="Brown C.T."/>
            <person name="Hug L.A."/>
            <person name="Sharon I."/>
            <person name="Castelle C.J."/>
            <person name="Probst A.J."/>
            <person name="Thomas B.C."/>
            <person name="Singh A."/>
            <person name="Wilkins M.J."/>
            <person name="Karaoz U."/>
            <person name="Brodie E.L."/>
            <person name="Williams K.H."/>
            <person name="Hubbard S.S."/>
            <person name="Banfield J.F."/>
        </authorList>
    </citation>
    <scope>NUCLEOTIDE SEQUENCE [LARGE SCALE GENOMIC DNA]</scope>
</reference>
<evidence type="ECO:0008006" key="4">
    <source>
        <dbReference type="Google" id="ProtNLM"/>
    </source>
</evidence>
<evidence type="ECO:0000256" key="1">
    <source>
        <dbReference type="SAM" id="Phobius"/>
    </source>
</evidence>
<dbReference type="EMBL" id="MFJC01000003">
    <property type="protein sequence ID" value="OGG10244.1"/>
    <property type="molecule type" value="Genomic_DNA"/>
</dbReference>
<accession>A0A1F5ZD76</accession>